<name>A0AC35UAQ8_9BILA</name>
<organism evidence="1 2">
    <name type="scientific">Rhabditophanes sp. KR3021</name>
    <dbReference type="NCBI Taxonomy" id="114890"/>
    <lineage>
        <taxon>Eukaryota</taxon>
        <taxon>Metazoa</taxon>
        <taxon>Ecdysozoa</taxon>
        <taxon>Nematoda</taxon>
        <taxon>Chromadorea</taxon>
        <taxon>Rhabditida</taxon>
        <taxon>Tylenchina</taxon>
        <taxon>Panagrolaimomorpha</taxon>
        <taxon>Strongyloidoidea</taxon>
        <taxon>Alloionematidae</taxon>
        <taxon>Rhabditophanes</taxon>
    </lineage>
</organism>
<evidence type="ECO:0000313" key="1">
    <source>
        <dbReference type="Proteomes" id="UP000095286"/>
    </source>
</evidence>
<dbReference type="Proteomes" id="UP000095286">
    <property type="component" value="Unplaced"/>
</dbReference>
<sequence>MGRRKVEDAMKKVQHKKAGDQKKKEGRGVVTKGKDGPKMEMQIKEEKASVREQSKILNEKKHPKKSVS</sequence>
<proteinExistence type="predicted"/>
<accession>A0AC35UAQ8</accession>
<protein>
    <submittedName>
        <fullName evidence="2">4F5 domain-containing protein</fullName>
    </submittedName>
</protein>
<reference evidence="2" key="1">
    <citation type="submission" date="2016-11" db="UniProtKB">
        <authorList>
            <consortium name="WormBaseParasite"/>
        </authorList>
    </citation>
    <scope>IDENTIFICATION</scope>
    <source>
        <strain evidence="2">KR3021</strain>
    </source>
</reference>
<evidence type="ECO:0000313" key="2">
    <source>
        <dbReference type="WBParaSite" id="RSKR_0000969266.1"/>
    </source>
</evidence>
<dbReference type="WBParaSite" id="RSKR_0000969266.1">
    <property type="protein sequence ID" value="RSKR_0000969266.1"/>
    <property type="gene ID" value="RSKR_0000969266"/>
</dbReference>